<reference evidence="2 3" key="1">
    <citation type="submission" date="2016-06" db="EMBL/GenBank/DDBJ databases">
        <authorList>
            <person name="Kjaerup R.B."/>
            <person name="Dalgaard T.S."/>
            <person name="Juul-Madsen H.R."/>
        </authorList>
    </citation>
    <scope>NUCLEOTIDE SEQUENCE [LARGE SCALE GENOMIC DNA]</scope>
    <source>
        <strain evidence="2 3">1276495.2</strain>
    </source>
</reference>
<dbReference type="InterPro" id="IPR009061">
    <property type="entry name" value="DNA-bd_dom_put_sf"/>
</dbReference>
<proteinExistence type="predicted"/>
<name>A0A1A3KRS8_MYCAS</name>
<protein>
    <recommendedName>
        <fullName evidence="1">HTH merR-type domain-containing protein</fullName>
    </recommendedName>
</protein>
<sequence length="196" mass="20826">MGERASWTLDQLVSRVAAALATAAYPGSPNGRVREVPDRRAVRWYTTTGLVDRPTMQGRTAMYGVKQLLQVVAVKKLQAQGLPLAQIQAELAGATEKTLHRIADIPDELLTAEAGRSAKPEPAQRRARFWADPVPEPTANGLSTALSAVGLPGGVLLLLPAQPADDDIQAIRAAAGPLLELLADRGLLPIDERSSS</sequence>
<dbReference type="GO" id="GO:0006355">
    <property type="term" value="P:regulation of DNA-templated transcription"/>
    <property type="evidence" value="ECO:0007669"/>
    <property type="project" value="InterPro"/>
</dbReference>
<comment type="caution">
    <text evidence="2">The sequence shown here is derived from an EMBL/GenBank/DDBJ whole genome shotgun (WGS) entry which is preliminary data.</text>
</comment>
<dbReference type="AlphaFoldDB" id="A0A1A3KRS8"/>
<dbReference type="SUPFAM" id="SSF46955">
    <property type="entry name" value="Putative DNA-binding domain"/>
    <property type="match status" value="1"/>
</dbReference>
<evidence type="ECO:0000313" key="3">
    <source>
        <dbReference type="Proteomes" id="UP000093925"/>
    </source>
</evidence>
<dbReference type="Pfam" id="PF13411">
    <property type="entry name" value="MerR_1"/>
    <property type="match status" value="1"/>
</dbReference>
<organism evidence="2 3">
    <name type="scientific">Mycobacterium asiaticum</name>
    <dbReference type="NCBI Taxonomy" id="1790"/>
    <lineage>
        <taxon>Bacteria</taxon>
        <taxon>Bacillati</taxon>
        <taxon>Actinomycetota</taxon>
        <taxon>Actinomycetes</taxon>
        <taxon>Mycobacteriales</taxon>
        <taxon>Mycobacteriaceae</taxon>
        <taxon>Mycobacterium</taxon>
    </lineage>
</organism>
<feature type="domain" description="HTH merR-type" evidence="1">
    <location>
        <begin position="39"/>
        <end position="92"/>
    </location>
</feature>
<evidence type="ECO:0000259" key="1">
    <source>
        <dbReference type="Pfam" id="PF13411"/>
    </source>
</evidence>
<dbReference type="InterPro" id="IPR000551">
    <property type="entry name" value="MerR-type_HTH_dom"/>
</dbReference>
<dbReference type="EMBL" id="LZLM01000058">
    <property type="protein sequence ID" value="OBJ86656.1"/>
    <property type="molecule type" value="Genomic_DNA"/>
</dbReference>
<accession>A0A1A3KRS8</accession>
<dbReference type="GO" id="GO:0003677">
    <property type="term" value="F:DNA binding"/>
    <property type="evidence" value="ECO:0007669"/>
    <property type="project" value="InterPro"/>
</dbReference>
<gene>
    <name evidence="2" type="ORF">A5640_09895</name>
</gene>
<dbReference type="Proteomes" id="UP000093925">
    <property type="component" value="Unassembled WGS sequence"/>
</dbReference>
<dbReference type="Gene3D" id="1.10.1660.10">
    <property type="match status" value="1"/>
</dbReference>
<evidence type="ECO:0000313" key="2">
    <source>
        <dbReference type="EMBL" id="OBJ86656.1"/>
    </source>
</evidence>